<dbReference type="AlphaFoldDB" id="G7E5G1"/>
<evidence type="ECO:0000256" key="1">
    <source>
        <dbReference type="ARBA" id="ARBA00004141"/>
    </source>
</evidence>
<protein>
    <recommendedName>
        <fullName evidence="10">Mitochondrial glycine transporter</fullName>
    </recommendedName>
    <alternativeName>
        <fullName evidence="10">Solute carrier family 25 member 38 homolog</fullName>
    </alternativeName>
</protein>
<comment type="subcellular location">
    <subcellularLocation>
        <location evidence="1">Membrane</location>
        <topology evidence="1">Multi-pass membrane protein</topology>
    </subcellularLocation>
    <subcellularLocation>
        <location evidence="10">Mitochondrion inner membrane</location>
        <topology evidence="10">Multi-pass membrane protein</topology>
    </subcellularLocation>
</comment>
<dbReference type="InterPro" id="IPR030847">
    <property type="entry name" value="Hem25/SLC25A38"/>
</dbReference>
<dbReference type="GO" id="GO:0005743">
    <property type="term" value="C:mitochondrial inner membrane"/>
    <property type="evidence" value="ECO:0007669"/>
    <property type="project" value="UniProtKB-SubCell"/>
</dbReference>
<comment type="caution">
    <text evidence="12">The sequence shown here is derived from an EMBL/GenBank/DDBJ whole genome shotgun (WGS) entry which is preliminary data.</text>
</comment>
<sequence>MSDGGRGDATQVARLPPAHLHLLSGALSGLASCVVLQPLDLVKTRLQQGSPSTQQVRIVSAAVHVVKDDGILGLWRGTLPTIARNVPGVACYMFMLTRSRLWLSTLPQFAPRHPAASPSSGLTKQTALPKLTPTGDLLAGSISRTLVGFVLMPVTVLKTRMESSLYPRQGLIASFRTIWAPQQQTGQIAGVRALWSGFVPTALRDAPYAGLFVVFYERSKTIVGKIRIGDRDVPRGVRDGIAGSLGATLATLMTAPFDTLKTKRQLRPETYKTIWQSSVLIWQQRGFLGFFDGVSLRVARKAGSSAIAWSLYEGLIRRWALPPKT</sequence>
<keyword evidence="4 10" id="KW-0677">Repeat</keyword>
<evidence type="ECO:0000256" key="2">
    <source>
        <dbReference type="ARBA" id="ARBA00022448"/>
    </source>
</evidence>
<feature type="repeat" description="Solcar" evidence="11">
    <location>
        <begin position="16"/>
        <end position="102"/>
    </location>
</feature>
<evidence type="ECO:0000256" key="9">
    <source>
        <dbReference type="ARBA" id="ARBA00034060"/>
    </source>
</evidence>
<keyword evidence="5 10" id="KW-0999">Mitochondrion inner membrane</keyword>
<evidence type="ECO:0000256" key="11">
    <source>
        <dbReference type="PROSITE-ProRule" id="PRU00282"/>
    </source>
</evidence>
<evidence type="ECO:0000256" key="5">
    <source>
        <dbReference type="ARBA" id="ARBA00022792"/>
    </source>
</evidence>
<dbReference type="GO" id="GO:1904983">
    <property type="term" value="P:glycine import into mitochondrion"/>
    <property type="evidence" value="ECO:0007669"/>
    <property type="project" value="UniProtKB-UniRule"/>
</dbReference>
<keyword evidence="3 10" id="KW-0812">Transmembrane</keyword>
<dbReference type="PANTHER" id="PTHR46181:SF3">
    <property type="entry name" value="MITOCHONDRIAL GLYCINE TRANSPORTER"/>
    <property type="match status" value="1"/>
</dbReference>
<evidence type="ECO:0000256" key="8">
    <source>
        <dbReference type="ARBA" id="ARBA00023136"/>
    </source>
</evidence>
<evidence type="ECO:0000313" key="13">
    <source>
        <dbReference type="Proteomes" id="UP000009131"/>
    </source>
</evidence>
<dbReference type="HOGENOM" id="CLU_015166_0_3_1"/>
<comment type="function">
    <text evidence="10">Mitochondrial glycine transporter that imports glycine into the mitochondrial matrix. Plays an important role in providing glycine for the first enzymatic step in heme biosynthesis, the condensation of glycine with succinyl-CoA to produce 5-aminolevulinate (ALA) in the miochondrial matrix.</text>
</comment>
<dbReference type="Proteomes" id="UP000009131">
    <property type="component" value="Unassembled WGS sequence"/>
</dbReference>
<dbReference type="STRING" id="764103.G7E5G1"/>
<dbReference type="GO" id="GO:0015187">
    <property type="term" value="F:glycine transmembrane transporter activity"/>
    <property type="evidence" value="ECO:0007669"/>
    <property type="project" value="UniProtKB-UniRule"/>
</dbReference>
<keyword evidence="13" id="KW-1185">Reference proteome</keyword>
<reference evidence="12 13" key="2">
    <citation type="journal article" date="2012" name="Open Biol.">
        <title>Characteristics of nucleosomes and linker DNA regions on the genome of the basidiomycete Mixia osmundae revealed by mono- and dinucleosome mapping.</title>
        <authorList>
            <person name="Nishida H."/>
            <person name="Kondo S."/>
            <person name="Matsumoto T."/>
            <person name="Suzuki Y."/>
            <person name="Yoshikawa H."/>
            <person name="Taylor T.D."/>
            <person name="Sugiyama J."/>
        </authorList>
    </citation>
    <scope>NUCLEOTIDE SEQUENCE [LARGE SCALE GENOMIC DNA]</scope>
    <source>
        <strain evidence="13">CBS 9802 / IAM 14324 / JCM 22182 / KY 12970</strain>
    </source>
</reference>
<gene>
    <name evidence="12" type="primary">Mo04753</name>
    <name evidence="12" type="ORF">E5Q_04753</name>
</gene>
<proteinExistence type="inferred from homology"/>
<name>G7E5G1_MIXOS</name>
<dbReference type="InterPro" id="IPR018108">
    <property type="entry name" value="MCP_transmembrane"/>
</dbReference>
<dbReference type="InterPro" id="IPR023395">
    <property type="entry name" value="MCP_dom_sf"/>
</dbReference>
<evidence type="ECO:0000256" key="4">
    <source>
        <dbReference type="ARBA" id="ARBA00022737"/>
    </source>
</evidence>
<dbReference type="RefSeq" id="XP_014569382.1">
    <property type="nucleotide sequence ID" value="XM_014713896.1"/>
</dbReference>
<reference evidence="12 13" key="1">
    <citation type="journal article" date="2011" name="J. Gen. Appl. Microbiol.">
        <title>Draft genome sequencing of the enigmatic basidiomycete Mixia osmundae.</title>
        <authorList>
            <person name="Nishida H."/>
            <person name="Nagatsuka Y."/>
            <person name="Sugiyama J."/>
        </authorList>
    </citation>
    <scope>NUCLEOTIDE SEQUENCE [LARGE SCALE GENOMIC DNA]</scope>
    <source>
        <strain evidence="13">CBS 9802 / IAM 14324 / JCM 22182 / KY 12970</strain>
    </source>
</reference>
<dbReference type="EMBL" id="BABT02000150">
    <property type="protein sequence ID" value="GAA98071.1"/>
    <property type="molecule type" value="Genomic_DNA"/>
</dbReference>
<keyword evidence="8 10" id="KW-0472">Membrane</keyword>
<dbReference type="OrthoDB" id="1924968at2759"/>
<feature type="repeat" description="Solcar" evidence="11">
    <location>
        <begin position="131"/>
        <end position="222"/>
    </location>
</feature>
<evidence type="ECO:0000313" key="12">
    <source>
        <dbReference type="EMBL" id="GAA98071.1"/>
    </source>
</evidence>
<keyword evidence="7 10" id="KW-0496">Mitochondrion</keyword>
<feature type="repeat" description="Solcar" evidence="11">
    <location>
        <begin position="234"/>
        <end position="318"/>
    </location>
</feature>
<keyword evidence="6 10" id="KW-1133">Transmembrane helix</keyword>
<evidence type="ECO:0000256" key="10">
    <source>
        <dbReference type="HAMAP-Rule" id="MF_03064"/>
    </source>
</evidence>
<comment type="catalytic activity">
    <reaction evidence="9 10">
        <text>glycine(in) = glycine(out)</text>
        <dbReference type="Rhea" id="RHEA:70715"/>
        <dbReference type="ChEBI" id="CHEBI:57305"/>
    </reaction>
</comment>
<dbReference type="Gene3D" id="1.50.40.10">
    <property type="entry name" value="Mitochondrial carrier domain"/>
    <property type="match status" value="2"/>
</dbReference>
<dbReference type="PANTHER" id="PTHR46181">
    <property type="entry name" value="MITOCHONDRIAL GLYCINE TRANSPORTER"/>
    <property type="match status" value="1"/>
</dbReference>
<dbReference type="SUPFAM" id="SSF103506">
    <property type="entry name" value="Mitochondrial carrier"/>
    <property type="match status" value="1"/>
</dbReference>
<organism evidence="12 13">
    <name type="scientific">Mixia osmundae (strain CBS 9802 / IAM 14324 / JCM 22182 / KY 12970)</name>
    <dbReference type="NCBI Taxonomy" id="764103"/>
    <lineage>
        <taxon>Eukaryota</taxon>
        <taxon>Fungi</taxon>
        <taxon>Dikarya</taxon>
        <taxon>Basidiomycota</taxon>
        <taxon>Pucciniomycotina</taxon>
        <taxon>Mixiomycetes</taxon>
        <taxon>Mixiales</taxon>
        <taxon>Mixiaceae</taxon>
        <taxon>Mixia</taxon>
    </lineage>
</organism>
<evidence type="ECO:0000256" key="7">
    <source>
        <dbReference type="ARBA" id="ARBA00023128"/>
    </source>
</evidence>
<evidence type="ECO:0000256" key="3">
    <source>
        <dbReference type="ARBA" id="ARBA00022692"/>
    </source>
</evidence>
<dbReference type="OMA" id="WGIYEEL"/>
<evidence type="ECO:0000256" key="6">
    <source>
        <dbReference type="ARBA" id="ARBA00022989"/>
    </source>
</evidence>
<dbReference type="InParanoid" id="G7E5G1"/>
<dbReference type="Pfam" id="PF00153">
    <property type="entry name" value="Mito_carr"/>
    <property type="match status" value="3"/>
</dbReference>
<accession>G7E5G1</accession>
<dbReference type="HAMAP" id="MF_03064">
    <property type="entry name" value="SLC25A38"/>
    <property type="match status" value="1"/>
</dbReference>
<dbReference type="PROSITE" id="PS50920">
    <property type="entry name" value="SOLCAR"/>
    <property type="match status" value="3"/>
</dbReference>
<keyword evidence="2 10" id="KW-0813">Transport</keyword>
<dbReference type="FunCoup" id="G7E5G1">
    <property type="interactions" value="144"/>
</dbReference>
<comment type="similarity">
    <text evidence="10">Belongs to the mitochondrial carrier (TC 2.A.29) family. SLC25A38 subfamily.</text>
</comment>
<dbReference type="eggNOG" id="KOG0766">
    <property type="taxonomic scope" value="Eukaryota"/>
</dbReference>
<dbReference type="PROSITE" id="PS51257">
    <property type="entry name" value="PROKAR_LIPOPROTEIN"/>
    <property type="match status" value="1"/>
</dbReference>